<evidence type="ECO:0000313" key="2">
    <source>
        <dbReference type="EMBL" id="KAA0043608.1"/>
    </source>
</evidence>
<name>A0A5A7TL98_CUCMM</name>
<dbReference type="CDD" id="cd09272">
    <property type="entry name" value="RNase_HI_RT_Ty1"/>
    <property type="match status" value="1"/>
</dbReference>
<reference evidence="4 5" key="1">
    <citation type="submission" date="2019-08" db="EMBL/GenBank/DDBJ databases">
        <title>Draft genome sequences of two oriental melons (Cucumis melo L. var makuwa).</title>
        <authorList>
            <person name="Kwon S.-Y."/>
        </authorList>
    </citation>
    <scope>NUCLEOTIDE SEQUENCE [LARGE SCALE GENOMIC DNA]</scope>
    <source>
        <strain evidence="5">cv. Chang Bougi</strain>
        <strain evidence="4">cv. SW 3</strain>
        <tissue evidence="2">Leaf</tissue>
    </source>
</reference>
<evidence type="ECO:0000259" key="1">
    <source>
        <dbReference type="Pfam" id="PF07727"/>
    </source>
</evidence>
<dbReference type="OrthoDB" id="418757at2759"/>
<protein>
    <submittedName>
        <fullName evidence="2">Gag/pol protein</fullName>
    </submittedName>
</protein>
<sequence>MKLLMNQQGLLMKLVPHKELMKPTHRVVILDDGVENPFFYKQTMNDVNNDQWVKAMDLEMEFMYFNSVWKLVDLPEGVKPIGCKWIYKRKRDSAGKSIRILLSTATFYDFEIWKMDVKTAFLNGNLEESTIFMSQPEGLITQGQDLIPNKRFGRSTICSSDSNHKGSCGVHLSKKQCLKTHQEVKYMRCIPYASTVDNLMYAMLCTTPGICNAVGIVSSIKQGCIADSTMEPKYVAACEATKEIVWLMKFLHDLEVVLNMNMPITLYCDNSGIVANFKDPPSRKRGKHIKKKYHLIREIVQRGDVNVTKIALEHNIADPFTKTLTAKVFEGHLENLVLRDIYIR</sequence>
<proteinExistence type="predicted"/>
<evidence type="ECO:0000313" key="5">
    <source>
        <dbReference type="Proteomes" id="UP000321947"/>
    </source>
</evidence>
<evidence type="ECO:0000313" key="4">
    <source>
        <dbReference type="Proteomes" id="UP000321393"/>
    </source>
</evidence>
<dbReference type="PANTHER" id="PTHR11439:SF467">
    <property type="entry name" value="INTEGRASE CATALYTIC DOMAIN-CONTAINING PROTEIN"/>
    <property type="match status" value="1"/>
</dbReference>
<accession>A0A5A7TL98</accession>
<organism evidence="2 4">
    <name type="scientific">Cucumis melo var. makuwa</name>
    <name type="common">Oriental melon</name>
    <dbReference type="NCBI Taxonomy" id="1194695"/>
    <lineage>
        <taxon>Eukaryota</taxon>
        <taxon>Viridiplantae</taxon>
        <taxon>Streptophyta</taxon>
        <taxon>Embryophyta</taxon>
        <taxon>Tracheophyta</taxon>
        <taxon>Spermatophyta</taxon>
        <taxon>Magnoliopsida</taxon>
        <taxon>eudicotyledons</taxon>
        <taxon>Gunneridae</taxon>
        <taxon>Pentapetalae</taxon>
        <taxon>rosids</taxon>
        <taxon>fabids</taxon>
        <taxon>Cucurbitales</taxon>
        <taxon>Cucurbitaceae</taxon>
        <taxon>Benincaseae</taxon>
        <taxon>Cucumis</taxon>
    </lineage>
</organism>
<evidence type="ECO:0000313" key="3">
    <source>
        <dbReference type="EMBL" id="TYK29753.1"/>
    </source>
</evidence>
<dbReference type="EMBL" id="SSTD01001329">
    <property type="protein sequence ID" value="TYK29753.1"/>
    <property type="molecule type" value="Genomic_DNA"/>
</dbReference>
<comment type="caution">
    <text evidence="2">The sequence shown here is derived from an EMBL/GenBank/DDBJ whole genome shotgun (WGS) entry which is preliminary data.</text>
</comment>
<dbReference type="Pfam" id="PF07727">
    <property type="entry name" value="RVT_2"/>
    <property type="match status" value="1"/>
</dbReference>
<dbReference type="PANTHER" id="PTHR11439">
    <property type="entry name" value="GAG-POL-RELATED RETROTRANSPOSON"/>
    <property type="match status" value="1"/>
</dbReference>
<dbReference type="InterPro" id="IPR013103">
    <property type="entry name" value="RVT_2"/>
</dbReference>
<dbReference type="Proteomes" id="UP000321393">
    <property type="component" value="Unassembled WGS sequence"/>
</dbReference>
<dbReference type="STRING" id="1194695.A0A5A7TL98"/>
<dbReference type="Proteomes" id="UP000321947">
    <property type="component" value="Unassembled WGS sequence"/>
</dbReference>
<dbReference type="EMBL" id="SSTE01015080">
    <property type="protein sequence ID" value="KAA0043608.1"/>
    <property type="molecule type" value="Genomic_DNA"/>
</dbReference>
<feature type="domain" description="Reverse transcriptase Ty1/copia-type" evidence="1">
    <location>
        <begin position="96"/>
        <end position="144"/>
    </location>
</feature>
<dbReference type="AlphaFoldDB" id="A0A5A7TL98"/>
<gene>
    <name evidence="3" type="ORF">E5676_scaffold2208G00040</name>
    <name evidence="2" type="ORF">E6C27_scaffold320G00460</name>
</gene>